<gene>
    <name evidence="6" type="ORF">QBC38DRAFT_117842</name>
</gene>
<dbReference type="SUPFAM" id="SSF56176">
    <property type="entry name" value="FAD-binding/transporter-associated domain-like"/>
    <property type="match status" value="1"/>
</dbReference>
<dbReference type="Gene3D" id="3.30.465.10">
    <property type="match status" value="1"/>
</dbReference>
<dbReference type="InterPro" id="IPR006094">
    <property type="entry name" value="Oxid_FAD_bind_N"/>
</dbReference>
<proteinExistence type="inferred from homology"/>
<dbReference type="Proteomes" id="UP001301958">
    <property type="component" value="Unassembled WGS sequence"/>
</dbReference>
<evidence type="ECO:0000259" key="5">
    <source>
        <dbReference type="PROSITE" id="PS51387"/>
    </source>
</evidence>
<dbReference type="InterPro" id="IPR036318">
    <property type="entry name" value="FAD-bd_PCMH-like_sf"/>
</dbReference>
<evidence type="ECO:0000256" key="2">
    <source>
        <dbReference type="ARBA" id="ARBA00022630"/>
    </source>
</evidence>
<evidence type="ECO:0000256" key="3">
    <source>
        <dbReference type="ARBA" id="ARBA00022827"/>
    </source>
</evidence>
<dbReference type="PROSITE" id="PS51387">
    <property type="entry name" value="FAD_PCMH"/>
    <property type="match status" value="1"/>
</dbReference>
<evidence type="ECO:0000256" key="1">
    <source>
        <dbReference type="ARBA" id="ARBA00005466"/>
    </source>
</evidence>
<dbReference type="GO" id="GO:0071949">
    <property type="term" value="F:FAD binding"/>
    <property type="evidence" value="ECO:0007669"/>
    <property type="project" value="InterPro"/>
</dbReference>
<dbReference type="InterPro" id="IPR016169">
    <property type="entry name" value="FAD-bd_PCMH_sub2"/>
</dbReference>
<dbReference type="InterPro" id="IPR016166">
    <property type="entry name" value="FAD-bd_PCMH"/>
</dbReference>
<dbReference type="EMBL" id="MU865522">
    <property type="protein sequence ID" value="KAK4221707.1"/>
    <property type="molecule type" value="Genomic_DNA"/>
</dbReference>
<evidence type="ECO:0000313" key="7">
    <source>
        <dbReference type="Proteomes" id="UP001301958"/>
    </source>
</evidence>
<evidence type="ECO:0000313" key="6">
    <source>
        <dbReference type="EMBL" id="KAK4221707.1"/>
    </source>
</evidence>
<reference evidence="6" key="1">
    <citation type="journal article" date="2023" name="Mol. Phylogenet. Evol.">
        <title>Genome-scale phylogeny and comparative genomics of the fungal order Sordariales.</title>
        <authorList>
            <person name="Hensen N."/>
            <person name="Bonometti L."/>
            <person name="Westerberg I."/>
            <person name="Brannstrom I.O."/>
            <person name="Guillou S."/>
            <person name="Cros-Aarteil S."/>
            <person name="Calhoun S."/>
            <person name="Haridas S."/>
            <person name="Kuo A."/>
            <person name="Mondo S."/>
            <person name="Pangilinan J."/>
            <person name="Riley R."/>
            <person name="LaButti K."/>
            <person name="Andreopoulos B."/>
            <person name="Lipzen A."/>
            <person name="Chen C."/>
            <person name="Yan M."/>
            <person name="Daum C."/>
            <person name="Ng V."/>
            <person name="Clum A."/>
            <person name="Steindorff A."/>
            <person name="Ohm R.A."/>
            <person name="Martin F."/>
            <person name="Silar P."/>
            <person name="Natvig D.O."/>
            <person name="Lalanne C."/>
            <person name="Gautier V."/>
            <person name="Ament-Velasquez S.L."/>
            <person name="Kruys A."/>
            <person name="Hutchinson M.I."/>
            <person name="Powell A.J."/>
            <person name="Barry K."/>
            <person name="Miller A.N."/>
            <person name="Grigoriev I.V."/>
            <person name="Debuchy R."/>
            <person name="Gladieux P."/>
            <person name="Hiltunen Thoren M."/>
            <person name="Johannesson H."/>
        </authorList>
    </citation>
    <scope>NUCLEOTIDE SEQUENCE</scope>
    <source>
        <strain evidence="6">CBS 990.96</strain>
    </source>
</reference>
<dbReference type="PANTHER" id="PTHR42973">
    <property type="entry name" value="BINDING OXIDOREDUCTASE, PUTATIVE (AFU_ORTHOLOGUE AFUA_1G17690)-RELATED"/>
    <property type="match status" value="1"/>
</dbReference>
<comment type="caution">
    <text evidence="6">The sequence shown here is derived from an EMBL/GenBank/DDBJ whole genome shotgun (WGS) entry which is preliminary data.</text>
</comment>
<evidence type="ECO:0000256" key="4">
    <source>
        <dbReference type="ARBA" id="ARBA00023002"/>
    </source>
</evidence>
<accession>A0AAN7BFK7</accession>
<feature type="domain" description="FAD-binding PCMH-type" evidence="5">
    <location>
        <begin position="46"/>
        <end position="221"/>
    </location>
</feature>
<dbReference type="GO" id="GO:0016491">
    <property type="term" value="F:oxidoreductase activity"/>
    <property type="evidence" value="ECO:0007669"/>
    <property type="project" value="UniProtKB-KW"/>
</dbReference>
<dbReference type="PANTHER" id="PTHR42973:SF22">
    <property type="entry name" value="FAD-BINDING PCMH-TYPE DOMAIN-CONTAINING PROTEIN-RELATED"/>
    <property type="match status" value="1"/>
</dbReference>
<reference evidence="6" key="2">
    <citation type="submission" date="2023-05" db="EMBL/GenBank/DDBJ databases">
        <authorList>
            <consortium name="Lawrence Berkeley National Laboratory"/>
            <person name="Steindorff A."/>
            <person name="Hensen N."/>
            <person name="Bonometti L."/>
            <person name="Westerberg I."/>
            <person name="Brannstrom I.O."/>
            <person name="Guillou S."/>
            <person name="Cros-Aarteil S."/>
            <person name="Calhoun S."/>
            <person name="Haridas S."/>
            <person name="Kuo A."/>
            <person name="Mondo S."/>
            <person name="Pangilinan J."/>
            <person name="Riley R."/>
            <person name="Labutti K."/>
            <person name="Andreopoulos B."/>
            <person name="Lipzen A."/>
            <person name="Chen C."/>
            <person name="Yanf M."/>
            <person name="Daum C."/>
            <person name="Ng V."/>
            <person name="Clum A."/>
            <person name="Ohm R."/>
            <person name="Martin F."/>
            <person name="Silar P."/>
            <person name="Natvig D."/>
            <person name="Lalanne C."/>
            <person name="Gautier V."/>
            <person name="Ament-Velasquez S.L."/>
            <person name="Kruys A."/>
            <person name="Hutchinson M.I."/>
            <person name="Powell A.J."/>
            <person name="Barry K."/>
            <person name="Miller A.N."/>
            <person name="Grigoriev I.V."/>
            <person name="Debuchy R."/>
            <person name="Gladieux P."/>
            <person name="Thoren M.H."/>
            <person name="Johannesson H."/>
        </authorList>
    </citation>
    <scope>NUCLEOTIDE SEQUENCE</scope>
    <source>
        <strain evidence="6">CBS 990.96</strain>
    </source>
</reference>
<keyword evidence="7" id="KW-1185">Reference proteome</keyword>
<keyword evidence="3" id="KW-0274">FAD</keyword>
<organism evidence="6 7">
    <name type="scientific">Podospora fimiseda</name>
    <dbReference type="NCBI Taxonomy" id="252190"/>
    <lineage>
        <taxon>Eukaryota</taxon>
        <taxon>Fungi</taxon>
        <taxon>Dikarya</taxon>
        <taxon>Ascomycota</taxon>
        <taxon>Pezizomycotina</taxon>
        <taxon>Sordariomycetes</taxon>
        <taxon>Sordariomycetidae</taxon>
        <taxon>Sordariales</taxon>
        <taxon>Podosporaceae</taxon>
        <taxon>Podospora</taxon>
    </lineage>
</organism>
<sequence>MMSSINNPEILAALTSALGSNPASLSQPGTAEYENDNGSYYTAFANEVKPSFIAKPTTVEQVQSLVRILRPFVLAGSCQLAIRGAGHTPIASSVNIQDGITIDTRGLKGIVLSQDKSTVDISVGETWTTVYADLDRHGLSTAGGRVGRVGVPGFILGGGLSMVSSRRGFACDSVTEFKIVLASGELVRANADENTDLWVALKGGLNNFGIVTSITMTTFPATDIWGGITYFLPDTFMQIMSKACGFVNNEIDQDVHFMWSAGYGYGHRAVSCVMYHTQGKVKPPAIQSFLDVQPQIEQMSTIRTAKNSDFCEELGRFSIDGNRQYWATLTIKPDLDLINTFHERWEETLETIKDVEGLIFSLGFHPLTKGLLEASEKAGGNAMDIPPSDGPLFVILINPQWALSQDDSRIFGAVERMMGGFKQLAAEKGLLHRYLFTNYADKADDVMVGYGKESLERLKATSAKYDPEGVFQKGVPGGFKLV</sequence>
<comment type="similarity">
    <text evidence="1">Belongs to the oxygen-dependent FAD-linked oxidoreductase family.</text>
</comment>
<dbReference type="InterPro" id="IPR050416">
    <property type="entry name" value="FAD-linked_Oxidoreductase"/>
</dbReference>
<name>A0AAN7BFK7_9PEZI</name>
<protein>
    <submittedName>
        <fullName evidence="6">Bifunctional solanapyrone synthase</fullName>
    </submittedName>
</protein>
<dbReference type="AlphaFoldDB" id="A0AAN7BFK7"/>
<keyword evidence="4" id="KW-0560">Oxidoreductase</keyword>
<keyword evidence="2" id="KW-0285">Flavoprotein</keyword>
<dbReference type="Pfam" id="PF01565">
    <property type="entry name" value="FAD_binding_4"/>
    <property type="match status" value="1"/>
</dbReference>